<comment type="caution">
    <text evidence="3">The sequence shown here is derived from an EMBL/GenBank/DDBJ whole genome shotgun (WGS) entry which is preliminary data.</text>
</comment>
<comment type="subcellular location">
    <subcellularLocation>
        <location evidence="1">Cytoplasm</location>
    </subcellularLocation>
</comment>
<dbReference type="Gene3D" id="1.10.238.10">
    <property type="entry name" value="EF-hand"/>
    <property type="match status" value="1"/>
</dbReference>
<evidence type="ECO:0000256" key="2">
    <source>
        <dbReference type="ARBA" id="ARBA00022490"/>
    </source>
</evidence>
<dbReference type="EMBL" id="LHPG02000017">
    <property type="protein sequence ID" value="PRW33114.1"/>
    <property type="molecule type" value="Genomic_DNA"/>
</dbReference>
<evidence type="ECO:0000256" key="1">
    <source>
        <dbReference type="ARBA" id="ARBA00004496"/>
    </source>
</evidence>
<organism evidence="3 4">
    <name type="scientific">Chlorella sorokiniana</name>
    <name type="common">Freshwater green alga</name>
    <dbReference type="NCBI Taxonomy" id="3076"/>
    <lineage>
        <taxon>Eukaryota</taxon>
        <taxon>Viridiplantae</taxon>
        <taxon>Chlorophyta</taxon>
        <taxon>core chlorophytes</taxon>
        <taxon>Trebouxiophyceae</taxon>
        <taxon>Chlorellales</taxon>
        <taxon>Chlorellaceae</taxon>
        <taxon>Chlorella clade</taxon>
        <taxon>Chlorella</taxon>
    </lineage>
</organism>
<dbReference type="OrthoDB" id="10265007at2759"/>
<keyword evidence="4" id="KW-1185">Reference proteome</keyword>
<dbReference type="STRING" id="3076.A0A2P6TG65"/>
<dbReference type="GO" id="GO:0005819">
    <property type="term" value="C:spindle"/>
    <property type="evidence" value="ECO:0007669"/>
    <property type="project" value="TreeGrafter"/>
</dbReference>
<dbReference type="GO" id="GO:0035303">
    <property type="term" value="P:regulation of dephosphorylation"/>
    <property type="evidence" value="ECO:0007669"/>
    <property type="project" value="InterPro"/>
</dbReference>
<name>A0A2P6TG65_CHLSO</name>
<accession>A0A2P6TG65</accession>
<dbReference type="Proteomes" id="UP000239899">
    <property type="component" value="Unassembled WGS sequence"/>
</dbReference>
<dbReference type="AlphaFoldDB" id="A0A2P6TG65"/>
<evidence type="ECO:0000313" key="3">
    <source>
        <dbReference type="EMBL" id="PRW33114.1"/>
    </source>
</evidence>
<dbReference type="PANTHER" id="PTHR12085">
    <property type="entry name" value="SERINE/THREONINE-PROTEIN PHOSPHATASE 2A REGULATORY SUBUNIT B'' SUBUNIT GAMMA"/>
    <property type="match status" value="1"/>
</dbReference>
<dbReference type="PANTHER" id="PTHR12085:SF3">
    <property type="entry name" value="SERINE_THREONINE-PROTEIN PHOSPHATASE 2A REGULATORY SUBUNIT B'' SUBUNIT GAMMA"/>
    <property type="match status" value="1"/>
</dbReference>
<dbReference type="GO" id="GO:0030865">
    <property type="term" value="P:cortical cytoskeleton organization"/>
    <property type="evidence" value="ECO:0007669"/>
    <property type="project" value="TreeGrafter"/>
</dbReference>
<dbReference type="InterPro" id="IPR039865">
    <property type="entry name" value="PPP2R3C"/>
</dbReference>
<dbReference type="GO" id="GO:0005737">
    <property type="term" value="C:cytoplasm"/>
    <property type="evidence" value="ECO:0007669"/>
    <property type="project" value="UniProtKB-SubCell"/>
</dbReference>
<protein>
    <submittedName>
        <fullName evidence="3">Serine threonine-phosphatase 2A regulatory subunit B subunit TON2</fullName>
    </submittedName>
</protein>
<sequence length="395" mass="41588">MEFTGAEDLQQRARQMALAMRSQAVLTAEDEQVLWWVLHRHATTPAAADADAAAAADGSRAGGLFEEGGSGSSCAGSNEPSLNYDEFVQVAAECREAIGPAADAYFQASTFLRLARDAGGRVPAATLFPYCTMRSAQIQLRVELGVLDTAGSGALSRSQLLAWLERRAPLAACCEALVSEADWCTAADFSTFTGGAMTQLFIQRLFSQHCQCFAPSAGSSSGGSSGYGGPLRHGSPPSYAAIACGSHTAAAAAGGHSAAASSASVPLMDFAAFCTFCAAWEQRHAPAAVRYFFPILDLEGKGHLAPADLYTCFREVHALWVVAGQYAELRIEDVVGDVVDLAQAANPQRITAADLQRCGAAATIIGLLADVNLFYEYENREQVLAQAAQAAQEQQ</sequence>
<gene>
    <name evidence="3" type="ORF">C2E21_7804</name>
</gene>
<keyword evidence="2" id="KW-0963">Cytoplasm</keyword>
<evidence type="ECO:0000313" key="4">
    <source>
        <dbReference type="Proteomes" id="UP000239899"/>
    </source>
</evidence>
<dbReference type="GO" id="GO:0000226">
    <property type="term" value="P:microtubule cytoskeleton organization"/>
    <property type="evidence" value="ECO:0007669"/>
    <property type="project" value="TreeGrafter"/>
</dbReference>
<proteinExistence type="predicted"/>
<reference evidence="3 4" key="1">
    <citation type="journal article" date="2018" name="Plant J.">
        <title>Genome sequences of Chlorella sorokiniana UTEX 1602 and Micractinium conductrix SAG 241.80: implications to maltose excretion by a green alga.</title>
        <authorList>
            <person name="Arriola M.B."/>
            <person name="Velmurugan N."/>
            <person name="Zhang Y."/>
            <person name="Plunkett M.H."/>
            <person name="Hondzo H."/>
            <person name="Barney B.M."/>
        </authorList>
    </citation>
    <scope>NUCLEOTIDE SEQUENCE [LARGE SCALE GENOMIC DNA]</scope>
    <source>
        <strain evidence="4">UTEX 1602</strain>
    </source>
</reference>